<sequence>MRDNPLYFARKRPQTRSTAFLSLRIPPDPSSRSCAPPCPPPLPFIGCLDATVDGKSFLPAAGFHAFSTRRLWYTDRRKEETIWSIWTRNTSACFTPLRRPLKNWNG</sequence>
<protein>
    <submittedName>
        <fullName evidence="1">Uncharacterized protein</fullName>
    </submittedName>
</protein>
<organism evidence="1">
    <name type="scientific">Siphoviridae sp. ctBtS10</name>
    <dbReference type="NCBI Taxonomy" id="2826190"/>
    <lineage>
        <taxon>Viruses</taxon>
        <taxon>Duplodnaviria</taxon>
        <taxon>Heunggongvirae</taxon>
        <taxon>Uroviricota</taxon>
        <taxon>Caudoviricetes</taxon>
    </lineage>
</organism>
<accession>A0A8S5QRZ7</accession>
<reference evidence="1" key="1">
    <citation type="journal article" date="2021" name="Proc. Natl. Acad. Sci. U.S.A.">
        <title>A Catalog of Tens of Thousands of Viruses from Human Metagenomes Reveals Hidden Associations with Chronic Diseases.</title>
        <authorList>
            <person name="Tisza M.J."/>
            <person name="Buck C.B."/>
        </authorList>
    </citation>
    <scope>NUCLEOTIDE SEQUENCE</scope>
    <source>
        <strain evidence="1">CtBtS10</strain>
    </source>
</reference>
<proteinExistence type="predicted"/>
<evidence type="ECO:0000313" key="1">
    <source>
        <dbReference type="EMBL" id="DAE22055.1"/>
    </source>
</evidence>
<dbReference type="EMBL" id="BK015725">
    <property type="protein sequence ID" value="DAE22055.1"/>
    <property type="molecule type" value="Genomic_DNA"/>
</dbReference>
<name>A0A8S5QRZ7_9CAUD</name>